<reference evidence="1" key="1">
    <citation type="submission" date="2023-08" db="EMBL/GenBank/DDBJ databases">
        <title>A de novo genome assembly of Solanum verrucosum Schlechtendal, a Mexican diploid species geographically isolated from the other diploid A-genome species in potato relatives.</title>
        <authorList>
            <person name="Hosaka K."/>
        </authorList>
    </citation>
    <scope>NUCLEOTIDE SEQUENCE</scope>
    <source>
        <tissue evidence="1">Young leaves</tissue>
    </source>
</reference>
<evidence type="ECO:0000313" key="1">
    <source>
        <dbReference type="EMBL" id="WMV32780.1"/>
    </source>
</evidence>
<organism evidence="1 2">
    <name type="scientific">Solanum verrucosum</name>
    <dbReference type="NCBI Taxonomy" id="315347"/>
    <lineage>
        <taxon>Eukaryota</taxon>
        <taxon>Viridiplantae</taxon>
        <taxon>Streptophyta</taxon>
        <taxon>Embryophyta</taxon>
        <taxon>Tracheophyta</taxon>
        <taxon>Spermatophyta</taxon>
        <taxon>Magnoliopsida</taxon>
        <taxon>eudicotyledons</taxon>
        <taxon>Gunneridae</taxon>
        <taxon>Pentapetalae</taxon>
        <taxon>asterids</taxon>
        <taxon>lamiids</taxon>
        <taxon>Solanales</taxon>
        <taxon>Solanaceae</taxon>
        <taxon>Solanoideae</taxon>
        <taxon>Solaneae</taxon>
        <taxon>Solanum</taxon>
    </lineage>
</organism>
<dbReference type="Proteomes" id="UP001234989">
    <property type="component" value="Chromosome 6"/>
</dbReference>
<keyword evidence="2" id="KW-1185">Reference proteome</keyword>
<evidence type="ECO:0000313" key="2">
    <source>
        <dbReference type="Proteomes" id="UP001234989"/>
    </source>
</evidence>
<gene>
    <name evidence="1" type="ORF">MTR67_026165</name>
</gene>
<dbReference type="AlphaFoldDB" id="A0AAF0R1S6"/>
<proteinExistence type="predicted"/>
<name>A0AAF0R1S6_SOLVR</name>
<protein>
    <submittedName>
        <fullName evidence="1">Uncharacterized protein</fullName>
    </submittedName>
</protein>
<accession>A0AAF0R1S6</accession>
<sequence length="32" mass="3603">MALHHGTIRRFIDGTFFSLTRFSPSGLGTLEH</sequence>
<dbReference type="EMBL" id="CP133617">
    <property type="protein sequence ID" value="WMV32780.1"/>
    <property type="molecule type" value="Genomic_DNA"/>
</dbReference>